<dbReference type="RefSeq" id="WP_174605343.1">
    <property type="nucleotide sequence ID" value="NZ_CP054490.1"/>
</dbReference>
<dbReference type="Gene3D" id="1.10.150.240">
    <property type="entry name" value="Putative phosphatase, domain 2"/>
    <property type="match status" value="1"/>
</dbReference>
<accession>A0A6N0HNL4</accession>
<dbReference type="PANTHER" id="PTHR42896:SF2">
    <property type="entry name" value="CBBY-LIKE PROTEIN"/>
    <property type="match status" value="1"/>
</dbReference>
<dbReference type="Gene3D" id="3.40.50.1000">
    <property type="entry name" value="HAD superfamily/HAD-like"/>
    <property type="match status" value="1"/>
</dbReference>
<dbReference type="SFLD" id="SFLDF00035">
    <property type="entry name" value="phosphoglycolate_phosphatase"/>
    <property type="match status" value="1"/>
</dbReference>
<keyword evidence="2" id="KW-1185">Reference proteome</keyword>
<protein>
    <submittedName>
        <fullName evidence="1">HAD-IA family hydrolase</fullName>
    </submittedName>
</protein>
<dbReference type="GO" id="GO:0016787">
    <property type="term" value="F:hydrolase activity"/>
    <property type="evidence" value="ECO:0007669"/>
    <property type="project" value="UniProtKB-KW"/>
</dbReference>
<dbReference type="InterPro" id="IPR023198">
    <property type="entry name" value="PGP-like_dom2"/>
</dbReference>
<dbReference type="KEGG" id="reo:HUE58_01630"/>
<dbReference type="NCBIfam" id="TIGR01509">
    <property type="entry name" value="HAD-SF-IA-v3"/>
    <property type="match status" value="1"/>
</dbReference>
<evidence type="ECO:0000313" key="2">
    <source>
        <dbReference type="Proteomes" id="UP000509429"/>
    </source>
</evidence>
<dbReference type="EMBL" id="CP054490">
    <property type="protein sequence ID" value="QKQ23903.1"/>
    <property type="molecule type" value="Genomic_DNA"/>
</dbReference>
<dbReference type="InterPro" id="IPR041492">
    <property type="entry name" value="HAD_2"/>
</dbReference>
<organism evidence="1 2">
    <name type="scientific">Candidatus Ruthia endofausta</name>
    <dbReference type="NCBI Taxonomy" id="2738852"/>
    <lineage>
        <taxon>Bacteria</taxon>
        <taxon>Pseudomonadati</taxon>
        <taxon>Pseudomonadota</taxon>
        <taxon>Gammaproteobacteria</taxon>
        <taxon>Candidatus Pseudothioglobaceae</taxon>
        <taxon>Candidatus Ruthturnera</taxon>
    </lineage>
</organism>
<keyword evidence="1" id="KW-0378">Hydrolase</keyword>
<dbReference type="AlphaFoldDB" id="A0A6N0HNL4"/>
<dbReference type="Pfam" id="PF13419">
    <property type="entry name" value="HAD_2"/>
    <property type="match status" value="1"/>
</dbReference>
<dbReference type="InterPro" id="IPR023214">
    <property type="entry name" value="HAD_sf"/>
</dbReference>
<dbReference type="SFLD" id="SFLDG01129">
    <property type="entry name" value="C1.5:_HAD__Beta-PGM__Phosphata"/>
    <property type="match status" value="1"/>
</dbReference>
<sequence length="253" mass="28425">MALEALIFDVDGTLANTERDGHLKAFNLAFKELGLDWHWSNEVYHELLNVTGGQLRIKYYFKKHNLMFEHQYLDDFVASIHQLKTKIYVRLMEEGAVPLRIGVKRFLNEVRQANLRLAIATTTTSANVDALIANTLGAEALDWFEVIGAGNIVPKLKPAGDIYTYVLKKMNLDPIKCLAFEDSHNGIISATQAGLKTIITVNEYTDKHEFDGALVVLDHLGDKDKPFSLIKGNTTNATCVDVAYLRELYATYC</sequence>
<dbReference type="SFLD" id="SFLDS00003">
    <property type="entry name" value="Haloacid_Dehalogenase"/>
    <property type="match status" value="1"/>
</dbReference>
<dbReference type="SFLD" id="SFLDG01135">
    <property type="entry name" value="C1.5.6:_HAD__Beta-PGM__Phospha"/>
    <property type="match status" value="1"/>
</dbReference>
<proteinExistence type="predicted"/>
<dbReference type="SUPFAM" id="SSF56784">
    <property type="entry name" value="HAD-like"/>
    <property type="match status" value="1"/>
</dbReference>
<reference evidence="1 2" key="1">
    <citation type="submission" date="2020-05" db="EMBL/GenBank/DDBJ databases">
        <title>Horizontal transmission and recombination maintain forever young bacterial symbiont genomes.</title>
        <authorList>
            <person name="Russell S.L."/>
            <person name="Pepper-Tunick E."/>
            <person name="Svedberg J."/>
            <person name="Byrne A."/>
            <person name="Ruelas Castillo J."/>
            <person name="Vollmers C."/>
            <person name="Beinart R.A."/>
            <person name="Corbett-Detig R."/>
        </authorList>
    </citation>
    <scope>NUCLEOTIDE SEQUENCE [LARGE SCALE GENOMIC DNA]</scope>
    <source>
        <strain evidence="1">JDF_Ridge</strain>
    </source>
</reference>
<name>A0A6N0HNL4_9GAMM</name>
<dbReference type="InterPro" id="IPR036412">
    <property type="entry name" value="HAD-like_sf"/>
</dbReference>
<dbReference type="PANTHER" id="PTHR42896">
    <property type="entry name" value="XYLULOSE-1,5-BISPHOSPHATE (XUBP) PHOSPHATASE"/>
    <property type="match status" value="1"/>
</dbReference>
<gene>
    <name evidence="1" type="ORF">HUE58_01630</name>
</gene>
<dbReference type="InterPro" id="IPR006439">
    <property type="entry name" value="HAD-SF_hydro_IA"/>
</dbReference>
<evidence type="ECO:0000313" key="1">
    <source>
        <dbReference type="EMBL" id="QKQ23903.1"/>
    </source>
</evidence>
<dbReference type="Proteomes" id="UP000509429">
    <property type="component" value="Chromosome"/>
</dbReference>
<dbReference type="InterPro" id="IPR044999">
    <property type="entry name" value="CbbY-like"/>
</dbReference>